<comment type="caution">
    <text evidence="8">The sequence shown here is derived from an EMBL/GenBank/DDBJ whole genome shotgun (WGS) entry which is preliminary data.</text>
</comment>
<feature type="transmembrane region" description="Helical" evidence="7">
    <location>
        <begin position="27"/>
        <end position="46"/>
    </location>
</feature>
<accession>A0A9P8LCC1</accession>
<keyword evidence="9" id="KW-1185">Reference proteome</keyword>
<feature type="region of interest" description="Disordered" evidence="6">
    <location>
        <begin position="119"/>
        <end position="141"/>
    </location>
</feature>
<evidence type="ECO:0000256" key="6">
    <source>
        <dbReference type="SAM" id="MobiDB-lite"/>
    </source>
</evidence>
<dbReference type="FunFam" id="3.70.10.10:FF:000014">
    <property type="entry name" value="DNA repair protein Rad1, putative"/>
    <property type="match status" value="1"/>
</dbReference>
<proteinExistence type="inferred from homology"/>
<dbReference type="InterPro" id="IPR003021">
    <property type="entry name" value="Rad1_Rec1_Rad17"/>
</dbReference>
<organism evidence="8 9">
    <name type="scientific">Trichoglossum hirsutum</name>
    <dbReference type="NCBI Taxonomy" id="265104"/>
    <lineage>
        <taxon>Eukaryota</taxon>
        <taxon>Fungi</taxon>
        <taxon>Dikarya</taxon>
        <taxon>Ascomycota</taxon>
        <taxon>Pezizomycotina</taxon>
        <taxon>Geoglossomycetes</taxon>
        <taxon>Geoglossales</taxon>
        <taxon>Geoglossaceae</taxon>
        <taxon>Trichoglossum</taxon>
    </lineage>
</organism>
<dbReference type="PANTHER" id="PTHR10870:SF0">
    <property type="entry name" value="CELL CYCLE CHECKPOINT PROTEIN RAD1"/>
    <property type="match status" value="1"/>
</dbReference>
<keyword evidence="7" id="KW-0472">Membrane</keyword>
<feature type="compositionally biased region" description="Acidic residues" evidence="6">
    <location>
        <begin position="375"/>
        <end position="389"/>
    </location>
</feature>
<dbReference type="EMBL" id="JAGHQM010000573">
    <property type="protein sequence ID" value="KAH0559547.1"/>
    <property type="molecule type" value="Genomic_DNA"/>
</dbReference>
<dbReference type="InterPro" id="IPR046938">
    <property type="entry name" value="DNA_clamp_sf"/>
</dbReference>
<evidence type="ECO:0000256" key="1">
    <source>
        <dbReference type="ARBA" id="ARBA00004123"/>
    </source>
</evidence>
<dbReference type="GO" id="GO:0006281">
    <property type="term" value="P:DNA repair"/>
    <property type="evidence" value="ECO:0007669"/>
    <property type="project" value="UniProtKB-KW"/>
</dbReference>
<evidence type="ECO:0008006" key="10">
    <source>
        <dbReference type="Google" id="ProtNLM"/>
    </source>
</evidence>
<dbReference type="AlphaFoldDB" id="A0A9P8LCC1"/>
<dbReference type="GO" id="GO:0000077">
    <property type="term" value="P:DNA damage checkpoint signaling"/>
    <property type="evidence" value="ECO:0007669"/>
    <property type="project" value="InterPro"/>
</dbReference>
<dbReference type="GO" id="GO:0030896">
    <property type="term" value="C:checkpoint clamp complex"/>
    <property type="evidence" value="ECO:0007669"/>
    <property type="project" value="TreeGrafter"/>
</dbReference>
<comment type="subcellular location">
    <subcellularLocation>
        <location evidence="1">Nucleus</location>
    </subcellularLocation>
</comment>
<evidence type="ECO:0000256" key="5">
    <source>
        <dbReference type="ARBA" id="ARBA00023242"/>
    </source>
</evidence>
<dbReference type="CDD" id="cd00577">
    <property type="entry name" value="PCNA"/>
    <property type="match status" value="1"/>
</dbReference>
<evidence type="ECO:0000313" key="9">
    <source>
        <dbReference type="Proteomes" id="UP000750711"/>
    </source>
</evidence>
<keyword evidence="5" id="KW-0539">Nucleus</keyword>
<evidence type="ECO:0000256" key="3">
    <source>
        <dbReference type="ARBA" id="ARBA00022763"/>
    </source>
</evidence>
<dbReference type="Proteomes" id="UP000750711">
    <property type="component" value="Unassembled WGS sequence"/>
</dbReference>
<evidence type="ECO:0000256" key="4">
    <source>
        <dbReference type="ARBA" id="ARBA00023204"/>
    </source>
</evidence>
<gene>
    <name evidence="8" type="ORF">GP486_003939</name>
</gene>
<sequence length="395" mass="42779">MPSPLLEVWDAAAASPFYPAVGKTSQFFVGFTLLLLGLLLSGLFGLTSGDNAPIFSAVSSSARQLFLLLRCVGFAAKAQVQITKEGLRFTVEESRVMQGLAFLDKALFTAYNYLPPPSLPSMRASTENSDGTDEDDGDDDDNSPSFQISLYALLECLQIFGVDSKERSWGYNSRDGVSNFSRAGSIARGGSVFDNRILGMAGVCRLGYAGTGAPFCLTLEEAGVTTTCELVTYEPEIHYDIPLRRDSLTQKIIMKASWLHDAINELSSASPTRLTIIASPQAPYFALSATGPLGSATVQFSRDPQLLETFVVTRRCVNTYKYSLIKAASRAMAIASKVSIRGDDVGVLSLQFMIEVEGGGVSFVDFRFVPFVAQEGEDDEEGENEEEDSLYAPPE</sequence>
<evidence type="ECO:0000256" key="7">
    <source>
        <dbReference type="SAM" id="Phobius"/>
    </source>
</evidence>
<dbReference type="PRINTS" id="PR01245">
    <property type="entry name" value="RAD1REC1"/>
</dbReference>
<dbReference type="PANTHER" id="PTHR10870">
    <property type="entry name" value="CELL CYCLE CHECKPOINT PROTEIN RAD1"/>
    <property type="match status" value="1"/>
</dbReference>
<dbReference type="Pfam" id="PF02144">
    <property type="entry name" value="Rad1"/>
    <property type="match status" value="1"/>
</dbReference>
<name>A0A9P8LCC1_9PEZI</name>
<comment type="similarity">
    <text evidence="2">Belongs to the rad1 family.</text>
</comment>
<evidence type="ECO:0000313" key="8">
    <source>
        <dbReference type="EMBL" id="KAH0559547.1"/>
    </source>
</evidence>
<protein>
    <recommendedName>
        <fullName evidence="10">DNA repair exonuclease rad1</fullName>
    </recommendedName>
</protein>
<keyword evidence="7" id="KW-0812">Transmembrane</keyword>
<dbReference type="Gene3D" id="3.70.10.10">
    <property type="match status" value="1"/>
</dbReference>
<keyword evidence="4" id="KW-0234">DNA repair</keyword>
<keyword evidence="7" id="KW-1133">Transmembrane helix</keyword>
<reference evidence="8" key="1">
    <citation type="submission" date="2021-03" db="EMBL/GenBank/DDBJ databases">
        <title>Comparative genomics and phylogenomic investigation of the class Geoglossomycetes provide insights into ecological specialization and systematics.</title>
        <authorList>
            <person name="Melie T."/>
            <person name="Pirro S."/>
            <person name="Miller A.N."/>
            <person name="Quandt A."/>
        </authorList>
    </citation>
    <scope>NUCLEOTIDE SEQUENCE</scope>
    <source>
        <strain evidence="8">CAQ_001_2017</strain>
    </source>
</reference>
<feature type="region of interest" description="Disordered" evidence="6">
    <location>
        <begin position="374"/>
        <end position="395"/>
    </location>
</feature>
<keyword evidence="3" id="KW-0227">DNA damage</keyword>
<dbReference type="SUPFAM" id="SSF55979">
    <property type="entry name" value="DNA clamp"/>
    <property type="match status" value="1"/>
</dbReference>
<feature type="compositionally biased region" description="Acidic residues" evidence="6">
    <location>
        <begin position="130"/>
        <end position="141"/>
    </location>
</feature>
<evidence type="ECO:0000256" key="2">
    <source>
        <dbReference type="ARBA" id="ARBA00010991"/>
    </source>
</evidence>